<evidence type="ECO:0000259" key="4">
    <source>
        <dbReference type="Pfam" id="PF13373"/>
    </source>
</evidence>
<dbReference type="EMBL" id="CP143818">
    <property type="protein sequence ID" value="WVO24957.1"/>
    <property type="molecule type" value="Genomic_DNA"/>
</dbReference>
<feature type="transmembrane region" description="Helical" evidence="2">
    <location>
        <begin position="348"/>
        <end position="370"/>
    </location>
</feature>
<dbReference type="Proteomes" id="UP001432216">
    <property type="component" value="Chromosome 13"/>
</dbReference>
<proteinExistence type="predicted"/>
<keyword evidence="2" id="KW-1133">Transmembrane helix</keyword>
<feature type="compositionally biased region" description="Low complexity" evidence="1">
    <location>
        <begin position="38"/>
        <end position="53"/>
    </location>
</feature>
<dbReference type="Gene3D" id="3.10.20.90">
    <property type="entry name" value="Phosphatidylinositol 3-kinase Catalytic Subunit, Chain A, domain 1"/>
    <property type="match status" value="1"/>
</dbReference>
<dbReference type="InterPro" id="IPR025390">
    <property type="entry name" value="Dsc3_C"/>
</dbReference>
<dbReference type="Pfam" id="PF13373">
    <property type="entry name" value="Dsc3_C"/>
    <property type="match status" value="1"/>
</dbReference>
<reference evidence="5 6" key="1">
    <citation type="submission" date="2024-01" db="EMBL/GenBank/DDBJ databases">
        <title>Comparative genomics of Cryptococcus and Kwoniella reveals pathogenesis evolution and contrasting modes of karyotype evolution via chromosome fusion or intercentromeric recombination.</title>
        <authorList>
            <person name="Coelho M.A."/>
            <person name="David-Palma M."/>
            <person name="Shea T."/>
            <person name="Bowers K."/>
            <person name="McGinley-Smith S."/>
            <person name="Mohammad A.W."/>
            <person name="Gnirke A."/>
            <person name="Yurkov A.M."/>
            <person name="Nowrousian M."/>
            <person name="Sun S."/>
            <person name="Cuomo C.A."/>
            <person name="Heitman J."/>
        </authorList>
    </citation>
    <scope>NUCLEOTIDE SEQUENCE [LARGE SCALE GENOMIC DNA]</scope>
    <source>
        <strain evidence="5 6">7685027</strain>
    </source>
</reference>
<dbReference type="RefSeq" id="XP_064724196.1">
    <property type="nucleotide sequence ID" value="XM_064868124.1"/>
</dbReference>
<gene>
    <name evidence="5" type="ORF">IAS62_006339</name>
</gene>
<feature type="compositionally biased region" description="Polar residues" evidence="1">
    <location>
        <begin position="125"/>
        <end position="137"/>
    </location>
</feature>
<name>A0ABZ2B2R9_9TREE</name>
<feature type="compositionally biased region" description="Gly residues" evidence="1">
    <location>
        <begin position="401"/>
        <end position="418"/>
    </location>
</feature>
<evidence type="ECO:0000256" key="2">
    <source>
        <dbReference type="SAM" id="Phobius"/>
    </source>
</evidence>
<dbReference type="InterPro" id="IPR019413">
    <property type="entry name" value="Dsc3_ub-like_dom"/>
</dbReference>
<keyword evidence="2" id="KW-0812">Transmembrane</keyword>
<feature type="domain" description="DSC E3 ubiquitin ligase complex subunit 3 C-terminal" evidence="4">
    <location>
        <begin position="280"/>
        <end position="369"/>
    </location>
</feature>
<dbReference type="InterPro" id="IPR045226">
    <property type="entry name" value="Dsc3"/>
</dbReference>
<sequence>MSSDRPNESEPLLPLHNTTTPTTSRLARRYITSPDSHTGSLPSPLSPGSSGTTAPRRKPFNENMNGGVDGDGGGDDDGEEEEEAVEDVRQPRRKLDKGKGRAIDLDAFHPSSSGSKNPNPSSSNRHFQSQTEMNTNTNRKRQVTIIFSNTHHPNLSLSITLITSISQLKSLVRSSLPGELEGRNLRLIHSGRMLSDGVRIVPWVEAMEERVRRQAEGAVEGVVREVKGRGHGGGLEDGGEEEGDGDGEKEMIWIHCIVGGKEEGIKAEVPEVAPAMPRRRGFDMLLDSGFSPDDVAHMRRQFYEGRGEEVPDDVNTGDLNDEHARALEEQWIEGDLTADTATTSAEGVYMSILHGLLVGFLFPLMGWFFIRELPLPNFFDAEAEAQVELAGSGYGGGNANISGGDVGGDGDGGGGRQGGLRARAEGSGLIDRGNSTRGANLRQGEQNRDHDQREDRLNMRAQTASAPNVNVNANANANDELGRQVSARVAANFAVGGMTVPTMIFGKRMQMGMLFGTLLNLAFGEISMLY</sequence>
<evidence type="ECO:0000256" key="1">
    <source>
        <dbReference type="SAM" id="MobiDB-lite"/>
    </source>
</evidence>
<feature type="region of interest" description="Disordered" evidence="1">
    <location>
        <begin position="401"/>
        <end position="453"/>
    </location>
</feature>
<organism evidence="5 6">
    <name type="scientific">Cryptococcus decagattii</name>
    <dbReference type="NCBI Taxonomy" id="1859122"/>
    <lineage>
        <taxon>Eukaryota</taxon>
        <taxon>Fungi</taxon>
        <taxon>Dikarya</taxon>
        <taxon>Basidiomycota</taxon>
        <taxon>Agaricomycotina</taxon>
        <taxon>Tremellomycetes</taxon>
        <taxon>Tremellales</taxon>
        <taxon>Cryptococcaceae</taxon>
        <taxon>Cryptococcus</taxon>
        <taxon>Cryptococcus gattii species complex</taxon>
    </lineage>
</organism>
<dbReference type="Pfam" id="PF10302">
    <property type="entry name" value="Dsc3_N"/>
    <property type="match status" value="1"/>
</dbReference>
<feature type="region of interest" description="Disordered" evidence="1">
    <location>
        <begin position="1"/>
        <end position="137"/>
    </location>
</feature>
<keyword evidence="2" id="KW-0472">Membrane</keyword>
<accession>A0ABZ2B2R9</accession>
<evidence type="ECO:0000313" key="5">
    <source>
        <dbReference type="EMBL" id="WVO24957.1"/>
    </source>
</evidence>
<dbReference type="SUPFAM" id="SSF54236">
    <property type="entry name" value="Ubiquitin-like"/>
    <property type="match status" value="1"/>
</dbReference>
<feature type="compositionally biased region" description="Acidic residues" evidence="1">
    <location>
        <begin position="72"/>
        <end position="85"/>
    </location>
</feature>
<feature type="compositionally biased region" description="Low complexity" evidence="1">
    <location>
        <begin position="110"/>
        <end position="124"/>
    </location>
</feature>
<feature type="compositionally biased region" description="Low complexity" evidence="1">
    <location>
        <begin position="11"/>
        <end position="23"/>
    </location>
</feature>
<dbReference type="GeneID" id="89993107"/>
<feature type="compositionally biased region" description="Basic and acidic residues" evidence="1">
    <location>
        <begin position="97"/>
        <end position="107"/>
    </location>
</feature>
<dbReference type="PANTHER" id="PTHR28049:SF1">
    <property type="entry name" value="DSC E3 UBIQUITIN LIGASE COMPLEX SUBUNIT 3"/>
    <property type="match status" value="1"/>
</dbReference>
<feature type="domain" description="DSC E3 ubiquitin ligase complex subunit 3 ubiquitin-like" evidence="3">
    <location>
        <begin position="142"/>
        <end position="259"/>
    </location>
</feature>
<protein>
    <recommendedName>
        <fullName evidence="7">Ubiquitin-like domain-containing protein</fullName>
    </recommendedName>
</protein>
<evidence type="ECO:0000259" key="3">
    <source>
        <dbReference type="Pfam" id="PF10302"/>
    </source>
</evidence>
<dbReference type="PANTHER" id="PTHR28049">
    <property type="entry name" value="TRANSMEMBRANE PROTEIN YOR223W"/>
    <property type="match status" value="1"/>
</dbReference>
<evidence type="ECO:0000313" key="6">
    <source>
        <dbReference type="Proteomes" id="UP001432216"/>
    </source>
</evidence>
<dbReference type="InterPro" id="IPR029071">
    <property type="entry name" value="Ubiquitin-like_domsf"/>
</dbReference>
<keyword evidence="6" id="KW-1185">Reference proteome</keyword>
<evidence type="ECO:0008006" key="7">
    <source>
        <dbReference type="Google" id="ProtNLM"/>
    </source>
</evidence>